<gene>
    <name evidence="2" type="ORF">DAH51_22600</name>
</gene>
<keyword evidence="1" id="KW-0732">Signal</keyword>
<sequence length="176" mass="18691">MPFRYAFAMLATLTAVAVDAQPADSRYFYGPMNSRGDGYKDKLTKDGFWQVDAGVSHIGSAIAIDFAIYRAAELARANGYRYVEIHDASGRSSRLGGAETATLYARPAEAPAHPTTCRSGKSKRCYTADIALVYARLSGADGQHPGVAAPSYVDKFGRPVMESGFGTGAVGSPPAR</sequence>
<comment type="caution">
    <text evidence="2">The sequence shown here is derived from an EMBL/GenBank/DDBJ whole genome shotgun (WGS) entry which is preliminary data.</text>
</comment>
<reference evidence="2 3" key="1">
    <citation type="submission" date="2018-07" db="EMBL/GenBank/DDBJ databases">
        <title>Genomic and Epidemiologic Investigation of an Indolent Hospital Outbreak.</title>
        <authorList>
            <person name="Johnson R.C."/>
            <person name="Deming C."/>
            <person name="Conlan S."/>
            <person name="Zellmer C.J."/>
            <person name="Michelin A.V."/>
            <person name="Lee-Lin S."/>
            <person name="Thomas P.J."/>
            <person name="Park M."/>
            <person name="Weingarten R.A."/>
            <person name="Less J."/>
            <person name="Dekker J.P."/>
            <person name="Frank K.M."/>
            <person name="Musser K.A."/>
            <person name="Mcquiston J.R."/>
            <person name="Henderson D.K."/>
            <person name="Lau A.F."/>
            <person name="Palmore T.N."/>
            <person name="Segre J.A."/>
        </authorList>
    </citation>
    <scope>NUCLEOTIDE SEQUENCE [LARGE SCALE GENOMIC DNA]</scope>
    <source>
        <strain evidence="2 3">SK-NIH.Env6_1116</strain>
    </source>
</reference>
<evidence type="ECO:0000313" key="3">
    <source>
        <dbReference type="Proteomes" id="UP000287401"/>
    </source>
</evidence>
<feature type="signal peptide" evidence="1">
    <location>
        <begin position="1"/>
        <end position="20"/>
    </location>
</feature>
<accession>A0A430BIL3</accession>
<dbReference type="AlphaFoldDB" id="A0A430BIL3"/>
<dbReference type="EMBL" id="QRAL01000039">
    <property type="protein sequence ID" value="RSU50616.1"/>
    <property type="molecule type" value="Genomic_DNA"/>
</dbReference>
<organism evidence="2 3">
    <name type="scientific">Sphingobium yanoikuyae</name>
    <name type="common">Sphingomonas yanoikuyae</name>
    <dbReference type="NCBI Taxonomy" id="13690"/>
    <lineage>
        <taxon>Bacteria</taxon>
        <taxon>Pseudomonadati</taxon>
        <taxon>Pseudomonadota</taxon>
        <taxon>Alphaproteobacteria</taxon>
        <taxon>Sphingomonadales</taxon>
        <taxon>Sphingomonadaceae</taxon>
        <taxon>Sphingobium</taxon>
    </lineage>
</organism>
<evidence type="ECO:0000256" key="1">
    <source>
        <dbReference type="SAM" id="SignalP"/>
    </source>
</evidence>
<protein>
    <submittedName>
        <fullName evidence="2">Uncharacterized protein</fullName>
    </submittedName>
</protein>
<name>A0A430BIL3_SPHYA</name>
<dbReference type="RefSeq" id="WP_125999765.1">
    <property type="nucleotide sequence ID" value="NZ_QRAL01000039.1"/>
</dbReference>
<feature type="chain" id="PRO_5019138509" evidence="1">
    <location>
        <begin position="21"/>
        <end position="176"/>
    </location>
</feature>
<proteinExistence type="predicted"/>
<evidence type="ECO:0000313" key="2">
    <source>
        <dbReference type="EMBL" id="RSU50616.1"/>
    </source>
</evidence>
<dbReference type="Proteomes" id="UP000287401">
    <property type="component" value="Unassembled WGS sequence"/>
</dbReference>